<gene>
    <name evidence="6" type="ORF">ILUMI_13682</name>
</gene>
<sequence length="586" mass="67257">MANTYNEWQQWLNQLPEGHGIDPQLVDWSYQKALQLLDTYKTFEDNLITVKDDEELFLEYIKYINAVTDPATILCLYERAVADLSLHTSLWVKYCLYTFDLGEVSLTVSKRAVRNCPWCEELWVMRLRILEQQQCSSQEVTACFEQGLVAIAPSQGLNLWLSYLEYKRRTSDAPEHLHKAFAQASEQLGETGDPTCIVLRLQARLYAHQKDMPNARRIWSTILHSSTHKGVASAWLEYANLEKQYGDSHHLRALYHRALSSCIEWSQYIADDWIMYERECGSLKDVLKCEKKCKKVIEANQKLLSKRELEDYENRKRPHESSSKEGNSKMKRQKTAEMSKKAIPRKQVAVSDIDSEKAVFVSNMREDVDEEKLQTFFPTAVAICIPTDRKGSSRCYAYVQFSEKDEVDKALKRDREPVDGRPLFISKCLLDQTQRRNAFKYSTSSERNKLFVRGLPTDFTQEDVEGIFKPHGAIAVRLVLHRSGRSKGLAYVEFNDEEKTNEALKATDQLNVSGHVITVAISAPPPKKTAKSIEEMSAYSAPIRHARSRLQVPLVPRSIQHKNVETAVQGSSKSNADFRKLFLNKP</sequence>
<dbReference type="InterPro" id="IPR000504">
    <property type="entry name" value="RRM_dom"/>
</dbReference>
<accession>A0A8K0CRT3</accession>
<evidence type="ECO:0000256" key="3">
    <source>
        <dbReference type="PROSITE-ProRule" id="PRU00176"/>
    </source>
</evidence>
<feature type="domain" description="RRM" evidence="5">
    <location>
        <begin position="448"/>
        <end position="524"/>
    </location>
</feature>
<dbReference type="Pfam" id="PF00076">
    <property type="entry name" value="RRM_1"/>
    <property type="match status" value="2"/>
</dbReference>
<dbReference type="GO" id="GO:0003723">
    <property type="term" value="F:RNA binding"/>
    <property type="evidence" value="ECO:0007669"/>
    <property type="project" value="UniProtKB-UniRule"/>
</dbReference>
<feature type="domain" description="RRM" evidence="5">
    <location>
        <begin position="357"/>
        <end position="426"/>
    </location>
</feature>
<dbReference type="AlphaFoldDB" id="A0A8K0CRT3"/>
<dbReference type="InterPro" id="IPR035979">
    <property type="entry name" value="RBD_domain_sf"/>
</dbReference>
<evidence type="ECO:0000256" key="2">
    <source>
        <dbReference type="ARBA" id="ARBA00022884"/>
    </source>
</evidence>
<keyword evidence="1" id="KW-0677">Repeat</keyword>
<evidence type="ECO:0000256" key="1">
    <source>
        <dbReference type="ARBA" id="ARBA00022737"/>
    </source>
</evidence>
<dbReference type="PANTHER" id="PTHR23236:SF119">
    <property type="entry name" value="NUCLEAR RNA-BINDING PROTEIN SART-3"/>
    <property type="match status" value="1"/>
</dbReference>
<protein>
    <recommendedName>
        <fullName evidence="5">RRM domain-containing protein</fullName>
    </recommendedName>
</protein>
<keyword evidence="2 3" id="KW-0694">RNA-binding</keyword>
<evidence type="ECO:0000313" key="7">
    <source>
        <dbReference type="Proteomes" id="UP000801492"/>
    </source>
</evidence>
<evidence type="ECO:0000313" key="6">
    <source>
        <dbReference type="EMBL" id="KAF2892463.1"/>
    </source>
</evidence>
<dbReference type="InterPro" id="IPR003107">
    <property type="entry name" value="HAT"/>
</dbReference>
<dbReference type="PANTHER" id="PTHR23236">
    <property type="entry name" value="EUKARYOTIC TRANSLATION INITIATION FACTOR 4B/4H"/>
    <property type="match status" value="1"/>
</dbReference>
<evidence type="ECO:0000256" key="4">
    <source>
        <dbReference type="SAM" id="MobiDB-lite"/>
    </source>
</evidence>
<organism evidence="6 7">
    <name type="scientific">Ignelater luminosus</name>
    <name type="common">Cucubano</name>
    <name type="synonym">Pyrophorus luminosus</name>
    <dbReference type="NCBI Taxonomy" id="2038154"/>
    <lineage>
        <taxon>Eukaryota</taxon>
        <taxon>Metazoa</taxon>
        <taxon>Ecdysozoa</taxon>
        <taxon>Arthropoda</taxon>
        <taxon>Hexapoda</taxon>
        <taxon>Insecta</taxon>
        <taxon>Pterygota</taxon>
        <taxon>Neoptera</taxon>
        <taxon>Endopterygota</taxon>
        <taxon>Coleoptera</taxon>
        <taxon>Polyphaga</taxon>
        <taxon>Elateriformia</taxon>
        <taxon>Elateroidea</taxon>
        <taxon>Elateridae</taxon>
        <taxon>Agrypninae</taxon>
        <taxon>Pyrophorini</taxon>
        <taxon>Ignelater</taxon>
    </lineage>
</organism>
<dbReference type="InterPro" id="IPR012677">
    <property type="entry name" value="Nucleotide-bd_a/b_plait_sf"/>
</dbReference>
<proteinExistence type="predicted"/>
<feature type="region of interest" description="Disordered" evidence="4">
    <location>
        <begin position="309"/>
        <end position="341"/>
    </location>
</feature>
<dbReference type="SMART" id="SM00360">
    <property type="entry name" value="RRM"/>
    <property type="match status" value="2"/>
</dbReference>
<keyword evidence="7" id="KW-1185">Reference proteome</keyword>
<dbReference type="Proteomes" id="UP000801492">
    <property type="component" value="Unassembled WGS sequence"/>
</dbReference>
<comment type="caution">
    <text evidence="6">The sequence shown here is derived from an EMBL/GenBank/DDBJ whole genome shotgun (WGS) entry which is preliminary data.</text>
</comment>
<dbReference type="SUPFAM" id="SSF48452">
    <property type="entry name" value="TPR-like"/>
    <property type="match status" value="1"/>
</dbReference>
<name>A0A8K0CRT3_IGNLU</name>
<dbReference type="Gene3D" id="1.25.40.10">
    <property type="entry name" value="Tetratricopeptide repeat domain"/>
    <property type="match status" value="1"/>
</dbReference>
<dbReference type="SMART" id="SM00386">
    <property type="entry name" value="HAT"/>
    <property type="match status" value="4"/>
</dbReference>
<dbReference type="PROSITE" id="PS50102">
    <property type="entry name" value="RRM"/>
    <property type="match status" value="2"/>
</dbReference>
<dbReference type="InterPro" id="IPR011990">
    <property type="entry name" value="TPR-like_helical_dom_sf"/>
</dbReference>
<dbReference type="Gene3D" id="3.30.70.330">
    <property type="match status" value="2"/>
</dbReference>
<evidence type="ECO:0000259" key="5">
    <source>
        <dbReference type="PROSITE" id="PS50102"/>
    </source>
</evidence>
<reference evidence="6" key="1">
    <citation type="submission" date="2019-08" db="EMBL/GenBank/DDBJ databases">
        <title>The genome of the North American firefly Photinus pyralis.</title>
        <authorList>
            <consortium name="Photinus pyralis genome working group"/>
            <person name="Fallon T.R."/>
            <person name="Sander Lower S.E."/>
            <person name="Weng J.-K."/>
        </authorList>
    </citation>
    <scope>NUCLEOTIDE SEQUENCE</scope>
    <source>
        <strain evidence="6">TRF0915ILg1</strain>
        <tissue evidence="6">Whole body</tissue>
    </source>
</reference>
<dbReference type="OrthoDB" id="360390at2759"/>
<dbReference type="SUPFAM" id="SSF54928">
    <property type="entry name" value="RNA-binding domain, RBD"/>
    <property type="match status" value="2"/>
</dbReference>
<feature type="compositionally biased region" description="Basic and acidic residues" evidence="4">
    <location>
        <begin position="309"/>
        <end position="340"/>
    </location>
</feature>
<dbReference type="EMBL" id="VTPC01008715">
    <property type="protein sequence ID" value="KAF2892463.1"/>
    <property type="molecule type" value="Genomic_DNA"/>
</dbReference>
<dbReference type="GO" id="GO:0006396">
    <property type="term" value="P:RNA processing"/>
    <property type="evidence" value="ECO:0007669"/>
    <property type="project" value="InterPro"/>
</dbReference>